<sequence length="147" mass="16412">MVAALIVQLDARSEESLKVYDIFLSFCSLLQMRTPTALAVLKCPSKEQRLTTPVLSICSTAQMTFDEAIIPEVPLKAIRLLRYILRVFSFIAVSNDDDLRADILEVVTAPLCAHIVESQMLSNPVVPFMGRPVAQRTDPLPKWRLAV</sequence>
<protein>
    <submittedName>
        <fullName evidence="2">Uncharacterized protein</fullName>
    </submittedName>
</protein>
<organism evidence="1 2">
    <name type="scientific">Parascaris equorum</name>
    <name type="common">Equine roundworm</name>
    <dbReference type="NCBI Taxonomy" id="6256"/>
    <lineage>
        <taxon>Eukaryota</taxon>
        <taxon>Metazoa</taxon>
        <taxon>Ecdysozoa</taxon>
        <taxon>Nematoda</taxon>
        <taxon>Chromadorea</taxon>
        <taxon>Rhabditida</taxon>
        <taxon>Spirurina</taxon>
        <taxon>Ascaridomorpha</taxon>
        <taxon>Ascaridoidea</taxon>
        <taxon>Ascarididae</taxon>
        <taxon>Parascaris</taxon>
    </lineage>
</organism>
<dbReference type="AlphaFoldDB" id="A0A914R822"/>
<name>A0A914R822_PAREQ</name>
<keyword evidence="1" id="KW-1185">Reference proteome</keyword>
<dbReference type="WBParaSite" id="PEQ_0000084001-mRNA-1">
    <property type="protein sequence ID" value="PEQ_0000084001-mRNA-1"/>
    <property type="gene ID" value="PEQ_0000084001"/>
</dbReference>
<proteinExistence type="predicted"/>
<accession>A0A914R822</accession>
<evidence type="ECO:0000313" key="1">
    <source>
        <dbReference type="Proteomes" id="UP000887564"/>
    </source>
</evidence>
<dbReference type="Proteomes" id="UP000887564">
    <property type="component" value="Unplaced"/>
</dbReference>
<evidence type="ECO:0000313" key="2">
    <source>
        <dbReference type="WBParaSite" id="PEQ_0000084001-mRNA-1"/>
    </source>
</evidence>
<reference evidence="2" key="1">
    <citation type="submission" date="2022-11" db="UniProtKB">
        <authorList>
            <consortium name="WormBaseParasite"/>
        </authorList>
    </citation>
    <scope>IDENTIFICATION</scope>
</reference>